<keyword evidence="7" id="KW-0051">Antiviral defense</keyword>
<dbReference type="Proteomes" id="UP000297983">
    <property type="component" value="Unassembled WGS sequence"/>
</dbReference>
<dbReference type="InterPro" id="IPR000477">
    <property type="entry name" value="RT_dom"/>
</dbReference>
<comment type="similarity">
    <text evidence="8">Belongs to the bacterial reverse transcriptase family.</text>
</comment>
<dbReference type="PRINTS" id="PR00866">
    <property type="entry name" value="RNADNAPOLMS"/>
</dbReference>
<name>A0A4V3ITN7_9MICO</name>
<dbReference type="CDD" id="cd03487">
    <property type="entry name" value="RT_Bac_retron_II"/>
    <property type="match status" value="1"/>
</dbReference>
<evidence type="ECO:0000256" key="5">
    <source>
        <dbReference type="ARBA" id="ARBA00022842"/>
    </source>
</evidence>
<dbReference type="GO" id="GO:0003723">
    <property type="term" value="F:RNA binding"/>
    <property type="evidence" value="ECO:0007669"/>
    <property type="project" value="InterPro"/>
</dbReference>
<dbReference type="GO" id="GO:0046872">
    <property type="term" value="F:metal ion binding"/>
    <property type="evidence" value="ECO:0007669"/>
    <property type="project" value="UniProtKB-KW"/>
</dbReference>
<keyword evidence="12" id="KW-1185">Reference proteome</keyword>
<dbReference type="Pfam" id="PF00078">
    <property type="entry name" value="RVT_1"/>
    <property type="match status" value="1"/>
</dbReference>
<organism evidence="11 12">
    <name type="scientific">Cryobacterium gelidum</name>
    <dbReference type="NCBI Taxonomy" id="1259164"/>
    <lineage>
        <taxon>Bacteria</taxon>
        <taxon>Bacillati</taxon>
        <taxon>Actinomycetota</taxon>
        <taxon>Actinomycetes</taxon>
        <taxon>Micrococcales</taxon>
        <taxon>Microbacteriaceae</taxon>
        <taxon>Cryobacterium</taxon>
    </lineage>
</organism>
<accession>A0A4V3ITN7</accession>
<evidence type="ECO:0000313" key="11">
    <source>
        <dbReference type="EMBL" id="TFD68201.1"/>
    </source>
</evidence>
<keyword evidence="6 11" id="KW-0695">RNA-directed DNA polymerase</keyword>
<dbReference type="RefSeq" id="WP_134552622.1">
    <property type="nucleotide sequence ID" value="NZ_SOHL01000027.1"/>
</dbReference>
<dbReference type="EC" id="2.7.7.49" evidence="1"/>
<comment type="catalytic activity">
    <reaction evidence="9">
        <text>DNA(n) + a 2'-deoxyribonucleoside 5'-triphosphate = DNA(n+1) + diphosphate</text>
        <dbReference type="Rhea" id="RHEA:22508"/>
        <dbReference type="Rhea" id="RHEA-COMP:17339"/>
        <dbReference type="Rhea" id="RHEA-COMP:17340"/>
        <dbReference type="ChEBI" id="CHEBI:33019"/>
        <dbReference type="ChEBI" id="CHEBI:61560"/>
        <dbReference type="ChEBI" id="CHEBI:173112"/>
        <dbReference type="EC" id="2.7.7.49"/>
    </reaction>
</comment>
<evidence type="ECO:0000256" key="3">
    <source>
        <dbReference type="ARBA" id="ARBA00022695"/>
    </source>
</evidence>
<dbReference type="GO" id="GO:0003964">
    <property type="term" value="F:RNA-directed DNA polymerase activity"/>
    <property type="evidence" value="ECO:0007669"/>
    <property type="project" value="UniProtKB-KW"/>
</dbReference>
<evidence type="ECO:0000313" key="12">
    <source>
        <dbReference type="Proteomes" id="UP000297983"/>
    </source>
</evidence>
<dbReference type="InterPro" id="IPR043502">
    <property type="entry name" value="DNA/RNA_pol_sf"/>
</dbReference>
<dbReference type="GO" id="GO:0051607">
    <property type="term" value="P:defense response to virus"/>
    <property type="evidence" value="ECO:0007669"/>
    <property type="project" value="UniProtKB-KW"/>
</dbReference>
<dbReference type="PANTHER" id="PTHR34047">
    <property type="entry name" value="NUCLEAR INTRON MATURASE 1, MITOCHONDRIAL-RELATED"/>
    <property type="match status" value="1"/>
</dbReference>
<evidence type="ECO:0000256" key="2">
    <source>
        <dbReference type="ARBA" id="ARBA00022679"/>
    </source>
</evidence>
<evidence type="ECO:0000256" key="4">
    <source>
        <dbReference type="ARBA" id="ARBA00022723"/>
    </source>
</evidence>
<dbReference type="InterPro" id="IPR051083">
    <property type="entry name" value="GrpII_Intron_Splice-Mob/Def"/>
</dbReference>
<dbReference type="SUPFAM" id="SSF56672">
    <property type="entry name" value="DNA/RNA polymerases"/>
    <property type="match status" value="1"/>
</dbReference>
<reference evidence="11 12" key="1">
    <citation type="submission" date="2019-03" db="EMBL/GenBank/DDBJ databases">
        <title>Genomics of glacier-inhabiting Cryobacterium strains.</title>
        <authorList>
            <person name="Liu Q."/>
            <person name="Xin Y.-H."/>
        </authorList>
    </citation>
    <scope>NUCLEOTIDE SEQUENCE [LARGE SCALE GENOMIC DNA]</scope>
    <source>
        <strain evidence="11 12">Hz16</strain>
    </source>
</reference>
<evidence type="ECO:0000256" key="6">
    <source>
        <dbReference type="ARBA" id="ARBA00022918"/>
    </source>
</evidence>
<feature type="domain" description="Reverse transcriptase" evidence="10">
    <location>
        <begin position="56"/>
        <end position="292"/>
    </location>
</feature>
<protein>
    <recommendedName>
        <fullName evidence="1">RNA-directed DNA polymerase</fullName>
        <ecNumber evidence="1">2.7.7.49</ecNumber>
    </recommendedName>
</protein>
<evidence type="ECO:0000256" key="7">
    <source>
        <dbReference type="ARBA" id="ARBA00023118"/>
    </source>
</evidence>
<evidence type="ECO:0000256" key="9">
    <source>
        <dbReference type="ARBA" id="ARBA00048173"/>
    </source>
</evidence>
<evidence type="ECO:0000259" key="10">
    <source>
        <dbReference type="PROSITE" id="PS50878"/>
    </source>
</evidence>
<keyword evidence="5" id="KW-0460">Magnesium</keyword>
<dbReference type="EMBL" id="SOHL01000027">
    <property type="protein sequence ID" value="TFD68201.1"/>
    <property type="molecule type" value="Genomic_DNA"/>
</dbReference>
<dbReference type="PROSITE" id="PS50878">
    <property type="entry name" value="RT_POL"/>
    <property type="match status" value="1"/>
</dbReference>
<keyword evidence="2" id="KW-0808">Transferase</keyword>
<evidence type="ECO:0000256" key="8">
    <source>
        <dbReference type="ARBA" id="ARBA00034120"/>
    </source>
</evidence>
<sequence>MSTPSPHLYQKAAIAAGVSASVARRAGSVSRDIQASGAFPVLTLRHLAHETGASYGYLRRIVKRYADEYQSIRRIKRDGTFRLISAPNPMLMDVQRWILEHILNTLPRHPGSFAYHRGIGIRQCAELHVGSRWLVKMDLHNFFGEIRENRVYRVFRQLNYPALLSFEMARLCTRLDRIDPFTEAVERGVGSYDDGRLGRLPQGAPTSGALANRVATDLDNELQNLADGSGFIYSRYSDDLTFSSPAPFSRPEGMRLISAVSRAASLAGFEPHRRKTRLVPPGARKIVLGLLVSDTGVKLLPEFRRQTQNHIRAAGKFGIQQHSSKRNFHSVLSMINHVDGRLAFAYGIDPEWTIPEMLAWTEVLEMNGYPSVAKA</sequence>
<dbReference type="PANTHER" id="PTHR34047:SF7">
    <property type="entry name" value="RNA-DIRECTED DNA POLYMERASE"/>
    <property type="match status" value="1"/>
</dbReference>
<dbReference type="AlphaFoldDB" id="A0A4V3ITN7"/>
<dbReference type="InterPro" id="IPR000123">
    <property type="entry name" value="Reverse_transcriptase_msDNA"/>
</dbReference>
<keyword evidence="3" id="KW-0548">Nucleotidyltransferase</keyword>
<keyword evidence="4" id="KW-0479">Metal-binding</keyword>
<gene>
    <name evidence="11" type="ORF">E3T50_13565</name>
</gene>
<proteinExistence type="inferred from homology"/>
<evidence type="ECO:0000256" key="1">
    <source>
        <dbReference type="ARBA" id="ARBA00012493"/>
    </source>
</evidence>
<comment type="caution">
    <text evidence="11">The sequence shown here is derived from an EMBL/GenBank/DDBJ whole genome shotgun (WGS) entry which is preliminary data.</text>
</comment>